<comment type="similarity">
    <text evidence="9">Belongs to the LpxL/LpxM/LpxP family.</text>
</comment>
<name>A0A841HU36_9GAMM</name>
<evidence type="ECO:0000313" key="10">
    <source>
        <dbReference type="EMBL" id="MBB6095720.1"/>
    </source>
</evidence>
<feature type="short sequence motif" description="HXXXXD motif" evidence="9">
    <location>
        <begin position="135"/>
        <end position="140"/>
    </location>
</feature>
<dbReference type="AlphaFoldDB" id="A0A841HU36"/>
<evidence type="ECO:0000256" key="8">
    <source>
        <dbReference type="ARBA" id="ARBA00023315"/>
    </source>
</evidence>
<dbReference type="EMBL" id="JACHHZ010000006">
    <property type="protein sequence ID" value="MBB6095720.1"/>
    <property type="molecule type" value="Genomic_DNA"/>
</dbReference>
<sequence>MPPAANSQPSTAQLLHPRYWPTWLALGILRLFEPLPFPLLLWLGRRAGDLLSILPLSFVRIARRNLELCFPEKSADERQRILRAHFRSVGIGLFETAISWWSSDDRIRKLTKFEGEEHLQAALARGKGAILLSAHFTTLEIGARALCARIAASIMYRPTSNLVLENFLMRNRGRRAKRAIPRDDIRTLVTALKNNEPVWYAPDQSYRKKGAEMVPFFRIPAATNTATSRLARMTGAAVLPYFPERLPGSQGYRMIIQPMLEGFPSDSPVADAERFNASIEAQVRLVPEQYLWIHRRFKGLSPDYPNYYGKKRIADSG</sequence>
<dbReference type="UniPathway" id="UPA00360">
    <property type="reaction ID" value="UER00485"/>
</dbReference>
<comment type="catalytic activity">
    <reaction evidence="9">
        <text>an alpha-Kdo-(2-&gt;4)-alpha-Kdo-(2-&gt;6)-lipid IVA + a fatty acyl-[ACP] = an alpha-Kdo-(2-&gt;4)-alpha-Kdo-(2-&gt;6)-(acyl)-lipid IVA + holo-[ACP]</text>
        <dbReference type="Rhea" id="RHEA:69396"/>
        <dbReference type="Rhea" id="RHEA-COMP:9685"/>
        <dbReference type="Rhea" id="RHEA-COMP:14125"/>
        <dbReference type="ChEBI" id="CHEBI:64479"/>
        <dbReference type="ChEBI" id="CHEBI:138651"/>
        <dbReference type="ChEBI" id="CHEBI:176429"/>
        <dbReference type="ChEBI" id="CHEBI:176430"/>
        <dbReference type="EC" id="2.3.1.241"/>
    </reaction>
</comment>
<evidence type="ECO:0000256" key="4">
    <source>
        <dbReference type="ARBA" id="ARBA00022692"/>
    </source>
</evidence>
<keyword evidence="5 9" id="KW-0448">Lipopolysaccharide biosynthesis</keyword>
<evidence type="ECO:0000256" key="3">
    <source>
        <dbReference type="ARBA" id="ARBA00022679"/>
    </source>
</evidence>
<keyword evidence="3 9" id="KW-0808">Transferase</keyword>
<dbReference type="CDD" id="cd07984">
    <property type="entry name" value="LPLAT_LABLAT-like"/>
    <property type="match status" value="1"/>
</dbReference>
<dbReference type="RefSeq" id="WP_246433817.1">
    <property type="nucleotide sequence ID" value="NZ_JACHHZ010000006.1"/>
</dbReference>
<evidence type="ECO:0000256" key="1">
    <source>
        <dbReference type="ARBA" id="ARBA00022475"/>
    </source>
</evidence>
<dbReference type="PIRSF" id="PIRSF026649">
    <property type="entry name" value="MsbB"/>
    <property type="match status" value="1"/>
</dbReference>
<comment type="caution">
    <text evidence="10">The sequence shown here is derived from an EMBL/GenBank/DDBJ whole genome shotgun (WGS) entry which is preliminary data.</text>
</comment>
<reference evidence="10 11" key="1">
    <citation type="submission" date="2020-08" db="EMBL/GenBank/DDBJ databases">
        <title>Genomic Encyclopedia of Type Strains, Phase IV (KMG-IV): sequencing the most valuable type-strain genomes for metagenomic binning, comparative biology and taxonomic classification.</title>
        <authorList>
            <person name="Goeker M."/>
        </authorList>
    </citation>
    <scope>NUCLEOTIDE SEQUENCE [LARGE SCALE GENOMIC DNA]</scope>
    <source>
        <strain evidence="10 11">DSM 26723</strain>
    </source>
</reference>
<dbReference type="GO" id="GO:0036104">
    <property type="term" value="P:Kdo2-lipid A biosynthetic process"/>
    <property type="evidence" value="ECO:0007669"/>
    <property type="project" value="UniProtKB-UniRule"/>
</dbReference>
<comment type="pathway">
    <text evidence="9">Bacterial outer membrane biogenesis; lipopolysaccharide biosynthesis.</text>
</comment>
<keyword evidence="8 9" id="KW-0012">Acyltransferase</keyword>
<keyword evidence="2 9" id="KW-0997">Cell inner membrane</keyword>
<dbReference type="HAMAP" id="MF_01942">
    <property type="entry name" value="Lipid_A_LpxL_LpxP"/>
    <property type="match status" value="1"/>
</dbReference>
<gene>
    <name evidence="9" type="primary">lpxL</name>
    <name evidence="10" type="ORF">HNQ60_004611</name>
</gene>
<organism evidence="10 11">
    <name type="scientific">Povalibacter uvarum</name>
    <dbReference type="NCBI Taxonomy" id="732238"/>
    <lineage>
        <taxon>Bacteria</taxon>
        <taxon>Pseudomonadati</taxon>
        <taxon>Pseudomonadota</taxon>
        <taxon>Gammaproteobacteria</taxon>
        <taxon>Steroidobacterales</taxon>
        <taxon>Steroidobacteraceae</taxon>
        <taxon>Povalibacter</taxon>
    </lineage>
</organism>
<protein>
    <recommendedName>
        <fullName evidence="9">Lipid A biosynthesis acyltransferase</fullName>
        <ecNumber evidence="9">2.3.1.241</ecNumber>
    </recommendedName>
    <alternativeName>
        <fullName evidence="9">Kdo(2)-lipid IV(A) acyltransferase</fullName>
    </alternativeName>
</protein>
<keyword evidence="11" id="KW-1185">Reference proteome</keyword>
<proteinExistence type="inferred from homology"/>
<dbReference type="UniPathway" id="UPA00030"/>
<dbReference type="GO" id="GO:0009103">
    <property type="term" value="P:lipopolysaccharide biosynthetic process"/>
    <property type="evidence" value="ECO:0007669"/>
    <property type="project" value="UniProtKB-UniRule"/>
</dbReference>
<comment type="function">
    <text evidence="9">Catalyzes the transfer of an acyl chain from an acyl-[acyl-carrier-protein] (ACP) to a Kdo(2)-lipid IV(A) to form a Kdo(2)-(acyl)-lipid IV(A).</text>
</comment>
<dbReference type="GO" id="GO:0009245">
    <property type="term" value="P:lipid A biosynthetic process"/>
    <property type="evidence" value="ECO:0007669"/>
    <property type="project" value="InterPro"/>
</dbReference>
<dbReference type="InterPro" id="IPR004960">
    <property type="entry name" value="LipA_acyltrans"/>
</dbReference>
<evidence type="ECO:0000256" key="6">
    <source>
        <dbReference type="ARBA" id="ARBA00022989"/>
    </source>
</evidence>
<dbReference type="EC" id="2.3.1.241" evidence="9"/>
<keyword evidence="7 9" id="KW-0472">Membrane</keyword>
<accession>A0A841HU36</accession>
<dbReference type="PANTHER" id="PTHR30606:SF9">
    <property type="entry name" value="LIPID A BIOSYNTHESIS LAUROYLTRANSFERASE"/>
    <property type="match status" value="1"/>
</dbReference>
<comment type="subcellular location">
    <subcellularLocation>
        <location evidence="9">Cell inner membrane</location>
        <topology evidence="9">Single-pass membrane protein</topology>
    </subcellularLocation>
</comment>
<dbReference type="GO" id="GO:0008913">
    <property type="term" value="F:Kdo2-lipid IVA acyltransferase activity"/>
    <property type="evidence" value="ECO:0007669"/>
    <property type="project" value="UniProtKB-EC"/>
</dbReference>
<dbReference type="Pfam" id="PF03279">
    <property type="entry name" value="Lip_A_acyltrans"/>
    <property type="match status" value="1"/>
</dbReference>
<evidence type="ECO:0000256" key="5">
    <source>
        <dbReference type="ARBA" id="ARBA00022985"/>
    </source>
</evidence>
<evidence type="ECO:0000256" key="2">
    <source>
        <dbReference type="ARBA" id="ARBA00022519"/>
    </source>
</evidence>
<dbReference type="NCBIfam" id="TIGR02207">
    <property type="entry name" value="lipid_A_htrB"/>
    <property type="match status" value="1"/>
</dbReference>
<evidence type="ECO:0000313" key="11">
    <source>
        <dbReference type="Proteomes" id="UP000588068"/>
    </source>
</evidence>
<comment type="pathway">
    <text evidence="9">Glycolipid biosynthesis; KDO(2)-lipid A biosynthesis; KDO(2)-lipid A from CMP-3-deoxy-D-manno-octulosonate and lipid IV(A): step 3/4.</text>
</comment>
<evidence type="ECO:0000256" key="7">
    <source>
        <dbReference type="ARBA" id="ARBA00023136"/>
    </source>
</evidence>
<dbReference type="PANTHER" id="PTHR30606">
    <property type="entry name" value="LIPID A BIOSYNTHESIS LAUROYL ACYLTRANSFERASE"/>
    <property type="match status" value="1"/>
</dbReference>
<evidence type="ECO:0000256" key="9">
    <source>
        <dbReference type="HAMAP-Rule" id="MF_01942"/>
    </source>
</evidence>
<keyword evidence="6 9" id="KW-1133">Transmembrane helix</keyword>
<dbReference type="InterPro" id="IPR011920">
    <property type="entry name" value="Lipid_A_LpxL_LpxP"/>
</dbReference>
<keyword evidence="4 9" id="KW-0812">Transmembrane</keyword>
<dbReference type="GO" id="GO:0005886">
    <property type="term" value="C:plasma membrane"/>
    <property type="evidence" value="ECO:0007669"/>
    <property type="project" value="UniProtKB-SubCell"/>
</dbReference>
<keyword evidence="1 9" id="KW-1003">Cell membrane</keyword>
<dbReference type="Proteomes" id="UP000588068">
    <property type="component" value="Unassembled WGS sequence"/>
</dbReference>